<evidence type="ECO:0000313" key="1">
    <source>
        <dbReference type="EMBL" id="KAL3283393.1"/>
    </source>
</evidence>
<protein>
    <submittedName>
        <fullName evidence="1">Uncharacterized protein</fullName>
    </submittedName>
</protein>
<dbReference type="Proteomes" id="UP001516400">
    <property type="component" value="Unassembled WGS sequence"/>
</dbReference>
<keyword evidence="2" id="KW-1185">Reference proteome</keyword>
<comment type="caution">
    <text evidence="1">The sequence shown here is derived from an EMBL/GenBank/DDBJ whole genome shotgun (WGS) entry which is preliminary data.</text>
</comment>
<name>A0ABD2NXD6_9CUCU</name>
<sequence>MARTYKRKLGARKYADYSRETLEACLVNNAAVRNAEKWILDDNSSDDIDFDKIDAEQQQENVFLESVERNNFLDDDSRFASVNREVGEFVVFTYENKMYGGETLGFVEEKVVLYSMEKSLKM</sequence>
<proteinExistence type="predicted"/>
<evidence type="ECO:0000313" key="2">
    <source>
        <dbReference type="Proteomes" id="UP001516400"/>
    </source>
</evidence>
<dbReference type="EMBL" id="JABFTP020000144">
    <property type="protein sequence ID" value="KAL3283393.1"/>
    <property type="molecule type" value="Genomic_DNA"/>
</dbReference>
<dbReference type="AlphaFoldDB" id="A0ABD2NXD6"/>
<gene>
    <name evidence="1" type="ORF">HHI36_006540</name>
</gene>
<organism evidence="1 2">
    <name type="scientific">Cryptolaemus montrouzieri</name>
    <dbReference type="NCBI Taxonomy" id="559131"/>
    <lineage>
        <taxon>Eukaryota</taxon>
        <taxon>Metazoa</taxon>
        <taxon>Ecdysozoa</taxon>
        <taxon>Arthropoda</taxon>
        <taxon>Hexapoda</taxon>
        <taxon>Insecta</taxon>
        <taxon>Pterygota</taxon>
        <taxon>Neoptera</taxon>
        <taxon>Endopterygota</taxon>
        <taxon>Coleoptera</taxon>
        <taxon>Polyphaga</taxon>
        <taxon>Cucujiformia</taxon>
        <taxon>Coccinelloidea</taxon>
        <taxon>Coccinellidae</taxon>
        <taxon>Scymninae</taxon>
        <taxon>Scymnini</taxon>
        <taxon>Cryptolaemus</taxon>
    </lineage>
</organism>
<accession>A0ABD2NXD6</accession>
<reference evidence="1 2" key="1">
    <citation type="journal article" date="2021" name="BMC Biol.">
        <title>Horizontally acquired antibacterial genes associated with adaptive radiation of ladybird beetles.</title>
        <authorList>
            <person name="Li H.S."/>
            <person name="Tang X.F."/>
            <person name="Huang Y.H."/>
            <person name="Xu Z.Y."/>
            <person name="Chen M.L."/>
            <person name="Du X.Y."/>
            <person name="Qiu B.Y."/>
            <person name="Chen P.T."/>
            <person name="Zhang W."/>
            <person name="Slipinski A."/>
            <person name="Escalona H.E."/>
            <person name="Waterhouse R.M."/>
            <person name="Zwick A."/>
            <person name="Pang H."/>
        </authorList>
    </citation>
    <scope>NUCLEOTIDE SEQUENCE [LARGE SCALE GENOMIC DNA]</scope>
    <source>
        <strain evidence="1">SYSU2018</strain>
    </source>
</reference>